<feature type="region of interest" description="Disordered" evidence="1">
    <location>
        <begin position="69"/>
        <end position="100"/>
    </location>
</feature>
<dbReference type="OrthoDB" id="3501153at2759"/>
<reference evidence="2" key="1">
    <citation type="submission" date="2021-07" db="EMBL/GenBank/DDBJ databases">
        <authorList>
            <person name="Durling M."/>
        </authorList>
    </citation>
    <scope>NUCLEOTIDE SEQUENCE</scope>
</reference>
<keyword evidence="3" id="KW-1185">Reference proteome</keyword>
<comment type="caution">
    <text evidence="2">The sequence shown here is derived from an EMBL/GenBank/DDBJ whole genome shotgun (WGS) entry which is preliminary data.</text>
</comment>
<dbReference type="Proteomes" id="UP000696280">
    <property type="component" value="Unassembled WGS sequence"/>
</dbReference>
<proteinExistence type="predicted"/>
<dbReference type="PANTHER" id="PTHR35896">
    <property type="entry name" value="IG-LIKE DOMAIN-CONTAINING PROTEIN"/>
    <property type="match status" value="1"/>
</dbReference>
<evidence type="ECO:0000313" key="3">
    <source>
        <dbReference type="Proteomes" id="UP000696280"/>
    </source>
</evidence>
<sequence>MTPYNLYCVNTDNDSNAPQTHLRQVRGRINIFITNQPTTAITAAILSSSLTIAIMTTLSPHGISLQQIISSPSSSHNPTSTNLIPSPVPQAHTHPTPRPNCGTTLTEAKSLNCTFDPLSVAWLPPDCPRDGTSEFIDFLGNGTKWKYWYDRAGTQEIGSPYELAHIGENGTYWTTQREHITHCAFMMLRVHRAMERGDGRGDMLVRKYEHSRHCLMYLVTLARGEDDERITTSGNVGFGDC</sequence>
<feature type="compositionally biased region" description="Low complexity" evidence="1">
    <location>
        <begin position="69"/>
        <end position="83"/>
    </location>
</feature>
<name>A0A9N9KTY5_9HELO</name>
<dbReference type="EMBL" id="CAJVRL010000043">
    <property type="protein sequence ID" value="CAG8951492.1"/>
    <property type="molecule type" value="Genomic_DNA"/>
</dbReference>
<organism evidence="2 3">
    <name type="scientific">Hymenoscyphus fraxineus</name>
    <dbReference type="NCBI Taxonomy" id="746836"/>
    <lineage>
        <taxon>Eukaryota</taxon>
        <taxon>Fungi</taxon>
        <taxon>Dikarya</taxon>
        <taxon>Ascomycota</taxon>
        <taxon>Pezizomycotina</taxon>
        <taxon>Leotiomycetes</taxon>
        <taxon>Helotiales</taxon>
        <taxon>Helotiaceae</taxon>
        <taxon>Hymenoscyphus</taxon>
    </lineage>
</organism>
<evidence type="ECO:0000313" key="2">
    <source>
        <dbReference type="EMBL" id="CAG8951492.1"/>
    </source>
</evidence>
<dbReference type="AlphaFoldDB" id="A0A9N9KTY5"/>
<accession>A0A9N9KTY5</accession>
<protein>
    <submittedName>
        <fullName evidence="2">Uncharacterized protein</fullName>
    </submittedName>
</protein>
<gene>
    <name evidence="2" type="ORF">HYFRA_00007408</name>
</gene>
<evidence type="ECO:0000256" key="1">
    <source>
        <dbReference type="SAM" id="MobiDB-lite"/>
    </source>
</evidence>
<dbReference type="PANTHER" id="PTHR35896:SF3">
    <property type="entry name" value="MAJOR FACILITATOR SUPERFAMILY TRANSPORTER"/>
    <property type="match status" value="1"/>
</dbReference>
<dbReference type="InterPro" id="IPR053008">
    <property type="entry name" value="Phomopsin_biosynth_assoc"/>
</dbReference>